<accession>A0A4P8IW89</accession>
<dbReference type="Pfam" id="PF07729">
    <property type="entry name" value="FCD"/>
    <property type="match status" value="1"/>
</dbReference>
<organism evidence="5 6">
    <name type="scientific">Trinickia violacea</name>
    <dbReference type="NCBI Taxonomy" id="2571746"/>
    <lineage>
        <taxon>Bacteria</taxon>
        <taxon>Pseudomonadati</taxon>
        <taxon>Pseudomonadota</taxon>
        <taxon>Betaproteobacteria</taxon>
        <taxon>Burkholderiales</taxon>
        <taxon>Burkholderiaceae</taxon>
        <taxon>Trinickia</taxon>
    </lineage>
</organism>
<keyword evidence="1" id="KW-0805">Transcription regulation</keyword>
<dbReference type="RefSeq" id="WP_137334518.1">
    <property type="nucleotide sequence ID" value="NZ_CP040077.1"/>
</dbReference>
<dbReference type="SMART" id="SM00345">
    <property type="entry name" value="HTH_GNTR"/>
    <property type="match status" value="1"/>
</dbReference>
<dbReference type="PANTHER" id="PTHR43537:SF53">
    <property type="entry name" value="HTH-TYPE TRANSCRIPTIONAL REPRESSOR NANR"/>
    <property type="match status" value="1"/>
</dbReference>
<evidence type="ECO:0000313" key="6">
    <source>
        <dbReference type="Proteomes" id="UP000298656"/>
    </source>
</evidence>
<dbReference type="GO" id="GO:0003700">
    <property type="term" value="F:DNA-binding transcription factor activity"/>
    <property type="evidence" value="ECO:0007669"/>
    <property type="project" value="InterPro"/>
</dbReference>
<dbReference type="GO" id="GO:0003677">
    <property type="term" value="F:DNA binding"/>
    <property type="evidence" value="ECO:0007669"/>
    <property type="project" value="UniProtKB-KW"/>
</dbReference>
<dbReference type="InterPro" id="IPR008920">
    <property type="entry name" value="TF_FadR/GntR_C"/>
</dbReference>
<evidence type="ECO:0000259" key="4">
    <source>
        <dbReference type="PROSITE" id="PS50949"/>
    </source>
</evidence>
<keyword evidence="3" id="KW-0804">Transcription</keyword>
<dbReference type="KEGG" id="tvl:FAZ95_11575"/>
<dbReference type="InterPro" id="IPR011711">
    <property type="entry name" value="GntR_C"/>
</dbReference>
<dbReference type="Gene3D" id="1.10.10.10">
    <property type="entry name" value="Winged helix-like DNA-binding domain superfamily/Winged helix DNA-binding domain"/>
    <property type="match status" value="1"/>
</dbReference>
<reference evidence="5 6" key="1">
    <citation type="submission" date="2019-05" db="EMBL/GenBank/DDBJ databases">
        <title>Burkholderia sp. DHOD12, isolated from subtropical forest soil.</title>
        <authorList>
            <person name="Gao Z.-H."/>
            <person name="Qiu L.-H."/>
        </authorList>
    </citation>
    <scope>NUCLEOTIDE SEQUENCE [LARGE SCALE GENOMIC DNA]</scope>
    <source>
        <strain evidence="5 6">DHOD12</strain>
    </source>
</reference>
<evidence type="ECO:0000256" key="1">
    <source>
        <dbReference type="ARBA" id="ARBA00023015"/>
    </source>
</evidence>
<dbReference type="InterPro" id="IPR000524">
    <property type="entry name" value="Tscrpt_reg_HTH_GntR"/>
</dbReference>
<dbReference type="SUPFAM" id="SSF48008">
    <property type="entry name" value="GntR ligand-binding domain-like"/>
    <property type="match status" value="1"/>
</dbReference>
<dbReference type="Pfam" id="PF00392">
    <property type="entry name" value="GntR"/>
    <property type="match status" value="1"/>
</dbReference>
<proteinExistence type="predicted"/>
<sequence length="241" mass="25891">MSDTKLAESGGLKPEAIAERIRAAILEHRLAPGAKLTEAQLCEVFGVKRGPIRQALAQLATDHLVDLEPNRGAFVASPSLQEVHEVFEMRRIIELAVVERVCAGHAHGARRLKTIGGMIGRERKAFESRDFPAWIRLSGEFHTELAALTGNTVLCDCLDGLVARSTLISALYESLGRSPCSFEDHEAILAAIEAGDAKQAAALMSSHLQSVELKMLDRPAQGAADLREVFGTLGGSESSGK</sequence>
<dbReference type="AlphaFoldDB" id="A0A4P8IW89"/>
<dbReference type="Proteomes" id="UP000298656">
    <property type="component" value="Chromosome 1"/>
</dbReference>
<dbReference type="SMART" id="SM00895">
    <property type="entry name" value="FCD"/>
    <property type="match status" value="1"/>
</dbReference>
<dbReference type="EMBL" id="CP040077">
    <property type="protein sequence ID" value="QCP51743.1"/>
    <property type="molecule type" value="Genomic_DNA"/>
</dbReference>
<protein>
    <submittedName>
        <fullName evidence="5">GntR family transcriptional regulator</fullName>
    </submittedName>
</protein>
<gene>
    <name evidence="5" type="ORF">FAZ95_11575</name>
</gene>
<keyword evidence="2" id="KW-0238">DNA-binding</keyword>
<evidence type="ECO:0000256" key="3">
    <source>
        <dbReference type="ARBA" id="ARBA00023163"/>
    </source>
</evidence>
<dbReference type="InterPro" id="IPR036390">
    <property type="entry name" value="WH_DNA-bd_sf"/>
</dbReference>
<dbReference type="InterPro" id="IPR036388">
    <property type="entry name" value="WH-like_DNA-bd_sf"/>
</dbReference>
<evidence type="ECO:0000256" key="2">
    <source>
        <dbReference type="ARBA" id="ARBA00023125"/>
    </source>
</evidence>
<dbReference type="Gene3D" id="1.20.120.530">
    <property type="entry name" value="GntR ligand-binding domain-like"/>
    <property type="match status" value="1"/>
</dbReference>
<feature type="domain" description="HTH gntR-type" evidence="4">
    <location>
        <begin position="11"/>
        <end position="78"/>
    </location>
</feature>
<name>A0A4P8IW89_9BURK</name>
<dbReference type="OrthoDB" id="5243844at2"/>
<keyword evidence="6" id="KW-1185">Reference proteome</keyword>
<dbReference type="SUPFAM" id="SSF46785">
    <property type="entry name" value="Winged helix' DNA-binding domain"/>
    <property type="match status" value="1"/>
</dbReference>
<evidence type="ECO:0000313" key="5">
    <source>
        <dbReference type="EMBL" id="QCP51743.1"/>
    </source>
</evidence>
<dbReference type="PROSITE" id="PS50949">
    <property type="entry name" value="HTH_GNTR"/>
    <property type="match status" value="1"/>
</dbReference>
<dbReference type="CDD" id="cd07377">
    <property type="entry name" value="WHTH_GntR"/>
    <property type="match status" value="1"/>
</dbReference>
<dbReference type="PANTHER" id="PTHR43537">
    <property type="entry name" value="TRANSCRIPTIONAL REGULATOR, GNTR FAMILY"/>
    <property type="match status" value="1"/>
</dbReference>